<dbReference type="AlphaFoldDB" id="A0A9P1I7A1"/>
<evidence type="ECO:0000256" key="1">
    <source>
        <dbReference type="SAM" id="MobiDB-lite"/>
    </source>
</evidence>
<feature type="region of interest" description="Disordered" evidence="1">
    <location>
        <begin position="324"/>
        <end position="362"/>
    </location>
</feature>
<sequence length="960" mass="108635">MKKRTFFPSDGKEDSYPLLIKRRKLEASRKRALQFKDGYPFQIKRQKIDSSRKEILDRMRMIHEKMERIERINMNWMLKNAERRRLAENDEAQIIIDVINGMIMDVIEAEILNNLNDNVMVADPIDIPDEEDRKQQQEQVNDQPEAPAMEPAPIVANIVHLEPQKSIQHLNPQPRNTAVQIDFGNEIEIEVLPAIRMEAEIVELEPEITIRIMQAPPPIIAQQQAPPAPIIAQAVNFPQPAQLIPPPAVVAPAPAVAVPAVVAPPPAAGLQPAAPAPAVQASPPIPHTPVAAQRMPAASKRCLPAPKGRTKTLTLEELEEELAGTGNTKTDVSGGNVNAKAKNSRILESSSNDLNPKRAPTDASKKCECAKNFTGVQRQLTIVACRLDALGRMVHSPPKERMKTITLKELDEELEERISGGTSDGISIALTEKEKNSIAKTEQLIKGKAISAKFESQLLADLDDLLLTAQQLDTERMCIRCFRMDCGENCNVYDGSDAMVRVRNVIEYTCIINDGRYPRKLQGKQLKMLRELVIGARFSSSAISNAHLTISQKKACEDIMEKQLEIIRTLPEAYDYYSLKKHRRTTSNASLVLNSMPTAIEIVNGSVDVSKPSFNMSDRVAGLVSTLAKIENSNNSSAEKLLRMCKLRKNKRRDKLKEEKDRFVDENLKSFATEYLKYPKQCQQALENLQILLEDVCKGSDISKIFENPSHQHQRLFEIIFFALNIYPVVTIGFRTNTNQQIHFDSRLKSACGNYLDIENSKKLLTNENKVTVFDGENNKWDTGRPIFTYFDKIEKSKNGTRLCVPFPPNTVYFVSFLRQYELYGGKRNLIELWRRNATEIRKLGISLFRTRMFLQFLDVNQFGKLKNLRTLVCTAFANAGGSPLVLEDDPQIRGHSAKTVKRNYLNGDGRQLFLRVRQQFNNYLRCKMTLTYRVRNGDVEIVAKKVDGQWMFVSEKNFL</sequence>
<dbReference type="Proteomes" id="UP001152747">
    <property type="component" value="Unassembled WGS sequence"/>
</dbReference>
<protein>
    <submittedName>
        <fullName evidence="2">Uncharacterized protein</fullName>
    </submittedName>
</protein>
<evidence type="ECO:0000313" key="3">
    <source>
        <dbReference type="Proteomes" id="UP001152747"/>
    </source>
</evidence>
<organism evidence="2 3">
    <name type="scientific">Caenorhabditis angaria</name>
    <dbReference type="NCBI Taxonomy" id="860376"/>
    <lineage>
        <taxon>Eukaryota</taxon>
        <taxon>Metazoa</taxon>
        <taxon>Ecdysozoa</taxon>
        <taxon>Nematoda</taxon>
        <taxon>Chromadorea</taxon>
        <taxon>Rhabditida</taxon>
        <taxon>Rhabditina</taxon>
        <taxon>Rhabditomorpha</taxon>
        <taxon>Rhabditoidea</taxon>
        <taxon>Rhabditidae</taxon>
        <taxon>Peloderinae</taxon>
        <taxon>Caenorhabditis</taxon>
    </lineage>
</organism>
<gene>
    <name evidence="2" type="ORF">CAMP_LOCUS2631</name>
</gene>
<feature type="compositionally biased region" description="Polar residues" evidence="1">
    <location>
        <begin position="325"/>
        <end position="336"/>
    </location>
</feature>
<proteinExistence type="predicted"/>
<reference evidence="2" key="1">
    <citation type="submission" date="2022-11" db="EMBL/GenBank/DDBJ databases">
        <authorList>
            <person name="Kikuchi T."/>
        </authorList>
    </citation>
    <scope>NUCLEOTIDE SEQUENCE</scope>
    <source>
        <strain evidence="2">PS1010</strain>
    </source>
</reference>
<dbReference type="EMBL" id="CANHGI010000001">
    <property type="protein sequence ID" value="CAI5439994.1"/>
    <property type="molecule type" value="Genomic_DNA"/>
</dbReference>
<accession>A0A9P1I7A1</accession>
<keyword evidence="3" id="KW-1185">Reference proteome</keyword>
<name>A0A9P1I7A1_9PELO</name>
<comment type="caution">
    <text evidence="2">The sequence shown here is derived from an EMBL/GenBank/DDBJ whole genome shotgun (WGS) entry which is preliminary data.</text>
</comment>
<evidence type="ECO:0000313" key="2">
    <source>
        <dbReference type="EMBL" id="CAI5439994.1"/>
    </source>
</evidence>